<dbReference type="InterPro" id="IPR000859">
    <property type="entry name" value="CUB_dom"/>
</dbReference>
<dbReference type="PROSITE" id="PS01180">
    <property type="entry name" value="CUB"/>
    <property type="match status" value="1"/>
</dbReference>
<keyword evidence="3" id="KW-0472">Membrane</keyword>
<keyword evidence="3" id="KW-0812">Transmembrane</keyword>
<sequence length="406" mass="45953">MGFLSHHRIQVRTSVGRGMIMVGAIVVVVIMMLETATGHFINGNATLSTRGKRTLSTRGKRTLSTSHPQANFGALKALPSTNDPVVPWHPNHRRERSIFNSFFLSPLTVVRIKNDPCESADGMMGTCDSKLACVKAGGKAHGICAQGFGVCCIVMISEGGVSSANNTVIQKTSFDEGLDISYTIMKMNENICQFRLWVQDLDLFEVSSNGICDYDYMKINQDVHKFDKICGLSLNLHYYIDVDDDYAIFSFHTDAKISYERFWTIYVQQISCNMAAPYGCGQWYWGLEGTITIWSNVDPEDNHWYYIDNQEYAICIRWEAGYCEIEYSEELRFQPRCDDVFERPAKSQLQDTCSSTPPADTDVSYTFQDGVQYFYLNFKDNTNEHIGAQSNPFTNPVIKFTQKICT</sequence>
<dbReference type="PANTHER" id="PTHR33236">
    <property type="entry name" value="INTRAFLAGELLAR TRANSPORT PROTEIN 122 FAMILY PROTEIN-RELATED"/>
    <property type="match status" value="1"/>
</dbReference>
<dbReference type="SUPFAM" id="SSF49854">
    <property type="entry name" value="Spermadhesin, CUB domain"/>
    <property type="match status" value="1"/>
</dbReference>
<dbReference type="InterPro" id="IPR035914">
    <property type="entry name" value="Sperma_CUB_dom_sf"/>
</dbReference>
<evidence type="ECO:0000256" key="1">
    <source>
        <dbReference type="ARBA" id="ARBA00023157"/>
    </source>
</evidence>
<evidence type="ECO:0000256" key="2">
    <source>
        <dbReference type="PROSITE-ProRule" id="PRU00059"/>
    </source>
</evidence>
<evidence type="ECO:0000256" key="3">
    <source>
        <dbReference type="SAM" id="Phobius"/>
    </source>
</evidence>
<dbReference type="Proteomes" id="UP001497623">
    <property type="component" value="Unassembled WGS sequence"/>
</dbReference>
<comment type="caution">
    <text evidence="5">The sequence shown here is derived from an EMBL/GenBank/DDBJ whole genome shotgun (WGS) entry which is preliminary data.</text>
</comment>
<evidence type="ECO:0000313" key="5">
    <source>
        <dbReference type="EMBL" id="CAL4126242.1"/>
    </source>
</evidence>
<feature type="transmembrane region" description="Helical" evidence="3">
    <location>
        <begin position="20"/>
        <end position="41"/>
    </location>
</feature>
<dbReference type="AlphaFoldDB" id="A0AAV2RI72"/>
<dbReference type="Pfam" id="PF26080">
    <property type="entry name" value="CUB_animal"/>
    <property type="match status" value="1"/>
</dbReference>
<evidence type="ECO:0000259" key="4">
    <source>
        <dbReference type="PROSITE" id="PS01180"/>
    </source>
</evidence>
<feature type="domain" description="CUB" evidence="4">
    <location>
        <begin position="144"/>
        <end position="269"/>
    </location>
</feature>
<dbReference type="PANTHER" id="PTHR33236:SF5">
    <property type="entry name" value="CUB DOMAIN-CONTAINING PROTEIN"/>
    <property type="match status" value="1"/>
</dbReference>
<keyword evidence="1" id="KW-1015">Disulfide bond</keyword>
<proteinExistence type="predicted"/>
<organism evidence="5 6">
    <name type="scientific">Meganyctiphanes norvegica</name>
    <name type="common">Northern krill</name>
    <name type="synonym">Thysanopoda norvegica</name>
    <dbReference type="NCBI Taxonomy" id="48144"/>
    <lineage>
        <taxon>Eukaryota</taxon>
        <taxon>Metazoa</taxon>
        <taxon>Ecdysozoa</taxon>
        <taxon>Arthropoda</taxon>
        <taxon>Crustacea</taxon>
        <taxon>Multicrustacea</taxon>
        <taxon>Malacostraca</taxon>
        <taxon>Eumalacostraca</taxon>
        <taxon>Eucarida</taxon>
        <taxon>Euphausiacea</taxon>
        <taxon>Euphausiidae</taxon>
        <taxon>Meganyctiphanes</taxon>
    </lineage>
</organism>
<dbReference type="EMBL" id="CAXKWB010024392">
    <property type="protein sequence ID" value="CAL4126242.1"/>
    <property type="molecule type" value="Genomic_DNA"/>
</dbReference>
<comment type="caution">
    <text evidence="2">Lacks conserved residue(s) required for the propagation of feature annotation.</text>
</comment>
<reference evidence="5 6" key="1">
    <citation type="submission" date="2024-05" db="EMBL/GenBank/DDBJ databases">
        <authorList>
            <person name="Wallberg A."/>
        </authorList>
    </citation>
    <scope>NUCLEOTIDE SEQUENCE [LARGE SCALE GENOMIC DNA]</scope>
</reference>
<keyword evidence="3" id="KW-1133">Transmembrane helix</keyword>
<protein>
    <recommendedName>
        <fullName evidence="4">CUB domain-containing protein</fullName>
    </recommendedName>
</protein>
<dbReference type="InterPro" id="IPR058698">
    <property type="entry name" value="CUB_metazoa"/>
</dbReference>
<accession>A0AAV2RI72</accession>
<keyword evidence="6" id="KW-1185">Reference proteome</keyword>
<gene>
    <name evidence="5" type="ORF">MNOR_LOCUS25487</name>
</gene>
<evidence type="ECO:0000313" key="6">
    <source>
        <dbReference type="Proteomes" id="UP001497623"/>
    </source>
</evidence>
<dbReference type="Gene3D" id="2.60.120.290">
    <property type="entry name" value="Spermadhesin, CUB domain"/>
    <property type="match status" value="1"/>
</dbReference>
<name>A0AAV2RI72_MEGNR</name>